<feature type="signal peptide" evidence="1">
    <location>
        <begin position="1"/>
        <end position="23"/>
    </location>
</feature>
<evidence type="ECO:0000256" key="1">
    <source>
        <dbReference type="SAM" id="SignalP"/>
    </source>
</evidence>
<keyword evidence="3" id="KW-1185">Reference proteome</keyword>
<evidence type="ECO:0000313" key="3">
    <source>
        <dbReference type="Proteomes" id="UP000001449"/>
    </source>
</evidence>
<keyword evidence="1" id="KW-0732">Signal</keyword>
<dbReference type="EMBL" id="CM000649">
    <property type="protein sequence ID" value="EED88730.1"/>
    <property type="molecule type" value="Genomic_DNA"/>
</dbReference>
<evidence type="ECO:0000313" key="2">
    <source>
        <dbReference type="EMBL" id="EED88730.1"/>
    </source>
</evidence>
<name>B8CC97_THAPS</name>
<sequence>MIRRARRSLIVAFTPLLLCGADGFVGVGGCRGLSLVASSTTSSASALFANRNYHYDETNYGVPLHEQHDHPQQVHNRRSFLATTLSSTLSLSILLSQPQQSKALPFLNGNNRRQLELCLVTILRTQFWAMNISKSLKAKLLTSVDDKSNALEMTDNQRRLPYLEARLGAKALLTQKIGGGATTTVGKLASFNIKECLDDGKYWCDELAKNGQLSLPSTIVGSDASNSVKSSKKICNNELTAISEELVESLASLVEFDGLETTIDPSPRSSLMLSMYNPQKGTFVYRTLTERVIPSCEKYLQVFGEDKQQLCLEFVRRDYADEIPFEVLASLYDDNDS</sequence>
<dbReference type="Proteomes" id="UP000001449">
    <property type="component" value="Chromosome 14"/>
</dbReference>
<dbReference type="OMA" id="WAMNISK"/>
<protein>
    <submittedName>
        <fullName evidence="2">Uncharacterized protein</fullName>
    </submittedName>
</protein>
<reference evidence="2 3" key="1">
    <citation type="journal article" date="2004" name="Science">
        <title>The genome of the diatom Thalassiosira pseudonana: ecology, evolution, and metabolism.</title>
        <authorList>
            <person name="Armbrust E.V."/>
            <person name="Berges J.A."/>
            <person name="Bowler C."/>
            <person name="Green B.R."/>
            <person name="Martinez D."/>
            <person name="Putnam N.H."/>
            <person name="Zhou S."/>
            <person name="Allen A.E."/>
            <person name="Apt K.E."/>
            <person name="Bechner M."/>
            <person name="Brzezinski M.A."/>
            <person name="Chaal B.K."/>
            <person name="Chiovitti A."/>
            <person name="Davis A.K."/>
            <person name="Demarest M.S."/>
            <person name="Detter J.C."/>
            <person name="Glavina T."/>
            <person name="Goodstein D."/>
            <person name="Hadi M.Z."/>
            <person name="Hellsten U."/>
            <person name="Hildebrand M."/>
            <person name="Jenkins B.D."/>
            <person name="Jurka J."/>
            <person name="Kapitonov V.V."/>
            <person name="Kroger N."/>
            <person name="Lau W.W."/>
            <person name="Lane T.W."/>
            <person name="Larimer F.W."/>
            <person name="Lippmeier J.C."/>
            <person name="Lucas S."/>
            <person name="Medina M."/>
            <person name="Montsant A."/>
            <person name="Obornik M."/>
            <person name="Parker M.S."/>
            <person name="Palenik B."/>
            <person name="Pazour G.J."/>
            <person name="Richardson P.M."/>
            <person name="Rynearson T.A."/>
            <person name="Saito M.A."/>
            <person name="Schwartz D.C."/>
            <person name="Thamatrakoln K."/>
            <person name="Valentin K."/>
            <person name="Vardi A."/>
            <person name="Wilkerson F.P."/>
            <person name="Rokhsar D.S."/>
        </authorList>
    </citation>
    <scope>NUCLEOTIDE SEQUENCE [LARGE SCALE GENOMIC DNA]</scope>
    <source>
        <strain evidence="2 3">CCMP1335</strain>
    </source>
</reference>
<dbReference type="RefSeq" id="XP_002293721.1">
    <property type="nucleotide sequence ID" value="XM_002293685.1"/>
</dbReference>
<dbReference type="eggNOG" id="ENOG502SQGA">
    <property type="taxonomic scope" value="Eukaryota"/>
</dbReference>
<organism evidence="2 3">
    <name type="scientific">Thalassiosira pseudonana</name>
    <name type="common">Marine diatom</name>
    <name type="synonym">Cyclotella nana</name>
    <dbReference type="NCBI Taxonomy" id="35128"/>
    <lineage>
        <taxon>Eukaryota</taxon>
        <taxon>Sar</taxon>
        <taxon>Stramenopiles</taxon>
        <taxon>Ochrophyta</taxon>
        <taxon>Bacillariophyta</taxon>
        <taxon>Coscinodiscophyceae</taxon>
        <taxon>Thalassiosirophycidae</taxon>
        <taxon>Thalassiosirales</taxon>
        <taxon>Thalassiosiraceae</taxon>
        <taxon>Thalassiosira</taxon>
    </lineage>
</organism>
<dbReference type="HOGENOM" id="CLU_825113_0_0_1"/>
<dbReference type="GeneID" id="7451216"/>
<feature type="chain" id="PRO_5002869994" evidence="1">
    <location>
        <begin position="24"/>
        <end position="337"/>
    </location>
</feature>
<dbReference type="AlphaFoldDB" id="B8CC97"/>
<accession>B8CC97</accession>
<gene>
    <name evidence="2" type="ORF">THAPSDRAFT_24813</name>
</gene>
<proteinExistence type="predicted"/>
<dbReference type="InParanoid" id="B8CC97"/>
<dbReference type="PaxDb" id="35128-Thaps24813"/>
<dbReference type="KEGG" id="tps:THAPSDRAFT_24813"/>
<reference evidence="2 3" key="2">
    <citation type="journal article" date="2008" name="Nature">
        <title>The Phaeodactylum genome reveals the evolutionary history of diatom genomes.</title>
        <authorList>
            <person name="Bowler C."/>
            <person name="Allen A.E."/>
            <person name="Badger J.H."/>
            <person name="Grimwood J."/>
            <person name="Jabbari K."/>
            <person name="Kuo A."/>
            <person name="Maheswari U."/>
            <person name="Martens C."/>
            <person name="Maumus F."/>
            <person name="Otillar R.P."/>
            <person name="Rayko E."/>
            <person name="Salamov A."/>
            <person name="Vandepoele K."/>
            <person name="Beszteri B."/>
            <person name="Gruber A."/>
            <person name="Heijde M."/>
            <person name="Katinka M."/>
            <person name="Mock T."/>
            <person name="Valentin K."/>
            <person name="Verret F."/>
            <person name="Berges J.A."/>
            <person name="Brownlee C."/>
            <person name="Cadoret J.P."/>
            <person name="Chiovitti A."/>
            <person name="Choi C.J."/>
            <person name="Coesel S."/>
            <person name="De Martino A."/>
            <person name="Detter J.C."/>
            <person name="Durkin C."/>
            <person name="Falciatore A."/>
            <person name="Fournet J."/>
            <person name="Haruta M."/>
            <person name="Huysman M.J."/>
            <person name="Jenkins B.D."/>
            <person name="Jiroutova K."/>
            <person name="Jorgensen R.E."/>
            <person name="Joubert Y."/>
            <person name="Kaplan A."/>
            <person name="Kroger N."/>
            <person name="Kroth P.G."/>
            <person name="La Roche J."/>
            <person name="Lindquist E."/>
            <person name="Lommer M."/>
            <person name="Martin-Jezequel V."/>
            <person name="Lopez P.J."/>
            <person name="Lucas S."/>
            <person name="Mangogna M."/>
            <person name="McGinnis K."/>
            <person name="Medlin L.K."/>
            <person name="Montsant A."/>
            <person name="Oudot-Le Secq M.P."/>
            <person name="Napoli C."/>
            <person name="Obornik M."/>
            <person name="Parker M.S."/>
            <person name="Petit J.L."/>
            <person name="Porcel B.M."/>
            <person name="Poulsen N."/>
            <person name="Robison M."/>
            <person name="Rychlewski L."/>
            <person name="Rynearson T.A."/>
            <person name="Schmutz J."/>
            <person name="Shapiro H."/>
            <person name="Siaut M."/>
            <person name="Stanley M."/>
            <person name="Sussman M.R."/>
            <person name="Taylor A.R."/>
            <person name="Vardi A."/>
            <person name="von Dassow P."/>
            <person name="Vyverman W."/>
            <person name="Willis A."/>
            <person name="Wyrwicz L.S."/>
            <person name="Rokhsar D.S."/>
            <person name="Weissenbach J."/>
            <person name="Armbrust E.V."/>
            <person name="Green B.R."/>
            <person name="Van de Peer Y."/>
            <person name="Grigoriev I.V."/>
        </authorList>
    </citation>
    <scope>NUCLEOTIDE SEQUENCE [LARGE SCALE GENOMIC DNA]</scope>
    <source>
        <strain evidence="2 3">CCMP1335</strain>
    </source>
</reference>